<evidence type="ECO:0000259" key="1">
    <source>
        <dbReference type="PROSITE" id="PS50181"/>
    </source>
</evidence>
<dbReference type="EMBL" id="CABITT030000004">
    <property type="protein sequence ID" value="VVB01029.1"/>
    <property type="molecule type" value="Genomic_DNA"/>
</dbReference>
<dbReference type="OrthoDB" id="3219396at2759"/>
<dbReference type="Proteomes" id="UP000489600">
    <property type="component" value="Unassembled WGS sequence"/>
</dbReference>
<dbReference type="Gene3D" id="1.20.1280.50">
    <property type="match status" value="1"/>
</dbReference>
<dbReference type="InterPro" id="IPR001810">
    <property type="entry name" value="F-box_dom"/>
</dbReference>
<dbReference type="InterPro" id="IPR039588">
    <property type="entry name" value="FBXO4"/>
</dbReference>
<proteinExistence type="predicted"/>
<evidence type="ECO:0000313" key="2">
    <source>
        <dbReference type="EMBL" id="VVB01029.1"/>
    </source>
</evidence>
<dbReference type="GO" id="GO:0031146">
    <property type="term" value="P:SCF-dependent proteasomal ubiquitin-dependent protein catabolic process"/>
    <property type="evidence" value="ECO:0007669"/>
    <property type="project" value="InterPro"/>
</dbReference>
<organism evidence="2 3">
    <name type="scientific">Arabis nemorensis</name>
    <dbReference type="NCBI Taxonomy" id="586526"/>
    <lineage>
        <taxon>Eukaryota</taxon>
        <taxon>Viridiplantae</taxon>
        <taxon>Streptophyta</taxon>
        <taxon>Embryophyta</taxon>
        <taxon>Tracheophyta</taxon>
        <taxon>Spermatophyta</taxon>
        <taxon>Magnoliopsida</taxon>
        <taxon>eudicotyledons</taxon>
        <taxon>Gunneridae</taxon>
        <taxon>Pentapetalae</taxon>
        <taxon>rosids</taxon>
        <taxon>malvids</taxon>
        <taxon>Brassicales</taxon>
        <taxon>Brassicaceae</taxon>
        <taxon>Arabideae</taxon>
        <taxon>Arabis</taxon>
    </lineage>
</organism>
<evidence type="ECO:0000313" key="3">
    <source>
        <dbReference type="Proteomes" id="UP000489600"/>
    </source>
</evidence>
<dbReference type="PROSITE" id="PS50181">
    <property type="entry name" value="FBOX"/>
    <property type="match status" value="1"/>
</dbReference>
<dbReference type="Pfam" id="PF12937">
    <property type="entry name" value="F-box-like"/>
    <property type="match status" value="1"/>
</dbReference>
<dbReference type="GO" id="GO:0000209">
    <property type="term" value="P:protein polyubiquitination"/>
    <property type="evidence" value="ECO:0007669"/>
    <property type="project" value="TreeGrafter"/>
</dbReference>
<comment type="caution">
    <text evidence="2">The sequence shown here is derived from an EMBL/GenBank/DDBJ whole genome shotgun (WGS) entry which is preliminary data.</text>
</comment>
<gene>
    <name evidence="2" type="ORF">ANE_LOCUS11473</name>
</gene>
<sequence length="258" mass="29849">MNSIRFSCNSLPYDIILKIGSSLQVIDLCALSSCSRFWRKLCGSDILWEPLFRERWPLLVTFDFDGDNTHFPDAQIAGTDENPQEWRRFYVMQHKEMASRASKVITDFTQWPATLSLEAGEYLHMVETMRSMRLGFQDVESFLFKPNLSVLLNLIGLIYCIQHLKPLREQILDALRRCGISEQLVWVKWLTLGRWSQGRRTRDETVSRQVSLVNIVIGKEEAVLRVLQRGVVHEVLRVCISTVDLAYTPCSSSSIRNY</sequence>
<keyword evidence="3" id="KW-1185">Reference proteome</keyword>
<dbReference type="AlphaFoldDB" id="A0A565BJI9"/>
<protein>
    <recommendedName>
        <fullName evidence="1">F-box domain-containing protein</fullName>
    </recommendedName>
</protein>
<feature type="domain" description="F-box" evidence="1">
    <location>
        <begin position="5"/>
        <end position="51"/>
    </location>
</feature>
<dbReference type="SUPFAM" id="SSF81383">
    <property type="entry name" value="F-box domain"/>
    <property type="match status" value="1"/>
</dbReference>
<name>A0A565BJI9_9BRAS</name>
<dbReference type="InterPro" id="IPR036047">
    <property type="entry name" value="F-box-like_dom_sf"/>
</dbReference>
<dbReference type="PANTHER" id="PTHR16008:SF4">
    <property type="entry name" value="F-BOX ONLY PROTEIN 4"/>
    <property type="match status" value="1"/>
</dbReference>
<accession>A0A565BJI9</accession>
<dbReference type="GO" id="GO:0019005">
    <property type="term" value="C:SCF ubiquitin ligase complex"/>
    <property type="evidence" value="ECO:0007669"/>
    <property type="project" value="TreeGrafter"/>
</dbReference>
<dbReference type="SMART" id="SM00256">
    <property type="entry name" value="FBOX"/>
    <property type="match status" value="1"/>
</dbReference>
<reference evidence="2" key="1">
    <citation type="submission" date="2019-07" db="EMBL/GenBank/DDBJ databases">
        <authorList>
            <person name="Dittberner H."/>
        </authorList>
    </citation>
    <scope>NUCLEOTIDE SEQUENCE [LARGE SCALE GENOMIC DNA]</scope>
</reference>
<dbReference type="PANTHER" id="PTHR16008">
    <property type="entry name" value="F-BOX ONLY PROTEIN 4"/>
    <property type="match status" value="1"/>
</dbReference>